<dbReference type="EMBL" id="LT966316">
    <property type="protein sequence ID" value="SOU93381.1"/>
    <property type="molecule type" value="Genomic_DNA"/>
</dbReference>
<gene>
    <name evidence="1" type="ORF">LFTS_02031</name>
</gene>
<accession>A0A2I2MI78</accession>
<dbReference type="AlphaFoldDB" id="A0A2I2MI78"/>
<evidence type="ECO:0000313" key="1">
    <source>
        <dbReference type="EMBL" id="SOU93381.1"/>
    </source>
</evidence>
<reference evidence="1" key="1">
    <citation type="submission" date="2017-12" db="EMBL/GenBank/DDBJ databases">
        <authorList>
            <consortium name="SysMetEx"/>
        </authorList>
    </citation>
    <scope>NUCLEOTIDE SEQUENCE</scope>
    <source>
        <strain evidence="1">Pb_238</strain>
    </source>
</reference>
<name>A0A2I2MI78_9BACT</name>
<proteinExistence type="predicted"/>
<sequence>MCFFHPFVFLSVVTFLQRKETFGQGVVIPLVLNFKERILLDGPSIERVEEKIVLPTPS</sequence>
<organism evidence="1">
    <name type="scientific">Leptospirillum ferriphilum</name>
    <dbReference type="NCBI Taxonomy" id="178606"/>
    <lineage>
        <taxon>Bacteria</taxon>
        <taxon>Pseudomonadati</taxon>
        <taxon>Nitrospirota</taxon>
        <taxon>Nitrospiria</taxon>
        <taxon>Nitrospirales</taxon>
        <taxon>Nitrospiraceae</taxon>
        <taxon>Leptospirillum</taxon>
    </lineage>
</organism>
<protein>
    <submittedName>
        <fullName evidence="1">Uncharacterized protein</fullName>
    </submittedName>
</protein>